<gene>
    <name evidence="2" type="ORF">EW145_g3688</name>
</gene>
<dbReference type="AlphaFoldDB" id="A0A4V3XCS4"/>
<dbReference type="Proteomes" id="UP000308199">
    <property type="component" value="Unassembled WGS sequence"/>
</dbReference>
<organism evidence="2 3">
    <name type="scientific">Phellinidium pouzarii</name>
    <dbReference type="NCBI Taxonomy" id="167371"/>
    <lineage>
        <taxon>Eukaryota</taxon>
        <taxon>Fungi</taxon>
        <taxon>Dikarya</taxon>
        <taxon>Basidiomycota</taxon>
        <taxon>Agaricomycotina</taxon>
        <taxon>Agaricomycetes</taxon>
        <taxon>Hymenochaetales</taxon>
        <taxon>Hymenochaetaceae</taxon>
        <taxon>Phellinidium</taxon>
    </lineage>
</organism>
<evidence type="ECO:0000313" key="3">
    <source>
        <dbReference type="Proteomes" id="UP000308199"/>
    </source>
</evidence>
<feature type="region of interest" description="Disordered" evidence="1">
    <location>
        <begin position="118"/>
        <end position="138"/>
    </location>
</feature>
<sequence length="224" mass="24155">MRFREKPKVRREPAAVLAPGKEPDPDPPPLLLLPPLPSPLPSPSPPLSVSPKRNIKDKLKDGFNATAGALRWKIKINRKKMKTLPSELASAPHASKSTKSKKDPRLALLDLARTPAAVAALPSSPSPPSPPPSSWKDGGRLLKNAVEMTSDVPLCSLGIVASSADVFPPLKTAACVLQNVVDHLQCQENREEMLQLLKYVKLLRPVPNSMGKKNSSDIGSELES</sequence>
<feature type="compositionally biased region" description="Pro residues" evidence="1">
    <location>
        <begin position="124"/>
        <end position="133"/>
    </location>
</feature>
<dbReference type="EMBL" id="SGPK01000164">
    <property type="protein sequence ID" value="THH07003.1"/>
    <property type="molecule type" value="Genomic_DNA"/>
</dbReference>
<accession>A0A4V3XCS4</accession>
<evidence type="ECO:0000313" key="2">
    <source>
        <dbReference type="EMBL" id="THH07003.1"/>
    </source>
</evidence>
<feature type="compositionally biased region" description="Basic and acidic residues" evidence="1">
    <location>
        <begin position="1"/>
        <end position="13"/>
    </location>
</feature>
<feature type="region of interest" description="Disordered" evidence="1">
    <location>
        <begin position="83"/>
        <end position="102"/>
    </location>
</feature>
<evidence type="ECO:0000256" key="1">
    <source>
        <dbReference type="SAM" id="MobiDB-lite"/>
    </source>
</evidence>
<feature type="compositionally biased region" description="Pro residues" evidence="1">
    <location>
        <begin position="26"/>
        <end position="48"/>
    </location>
</feature>
<keyword evidence="3" id="KW-1185">Reference proteome</keyword>
<protein>
    <submittedName>
        <fullName evidence="2">Uncharacterized protein</fullName>
    </submittedName>
</protein>
<proteinExistence type="predicted"/>
<reference evidence="2 3" key="1">
    <citation type="submission" date="2019-02" db="EMBL/GenBank/DDBJ databases">
        <title>Genome sequencing of the rare red list fungi Phellinidium pouzarii.</title>
        <authorList>
            <person name="Buettner E."/>
            <person name="Kellner H."/>
        </authorList>
    </citation>
    <scope>NUCLEOTIDE SEQUENCE [LARGE SCALE GENOMIC DNA]</scope>
    <source>
        <strain evidence="2 3">DSM 108285</strain>
    </source>
</reference>
<feature type="region of interest" description="Disordered" evidence="1">
    <location>
        <begin position="1"/>
        <end position="60"/>
    </location>
</feature>
<name>A0A4V3XCS4_9AGAM</name>
<comment type="caution">
    <text evidence="2">The sequence shown here is derived from an EMBL/GenBank/DDBJ whole genome shotgun (WGS) entry which is preliminary data.</text>
</comment>